<evidence type="ECO:0000256" key="6">
    <source>
        <dbReference type="SAM" id="MobiDB-lite"/>
    </source>
</evidence>
<keyword evidence="2 5" id="KW-0812">Transmembrane</keyword>
<evidence type="ECO:0000313" key="8">
    <source>
        <dbReference type="Proteomes" id="UP000629365"/>
    </source>
</evidence>
<keyword evidence="3 5" id="KW-1133">Transmembrane helix</keyword>
<feature type="region of interest" description="Disordered" evidence="6">
    <location>
        <begin position="884"/>
        <end position="924"/>
    </location>
</feature>
<feature type="transmembrane region" description="Helical" evidence="5">
    <location>
        <begin position="111"/>
        <end position="129"/>
    </location>
</feature>
<comment type="caution">
    <text evidence="7">The sequence shown here is derived from an EMBL/GenBank/DDBJ whole genome shotgun (WGS) entry which is preliminary data.</text>
</comment>
<sequence length="974" mass="106163">MTTTSAPTPATPRTSRRIITISLVIIAAIIAAFFVFAALYTDFLWFDQLQFANVLTTQWLATAVMFVVGFLGMAVPLFIVIQLAYRLRPVYVRLSSQLDRYQEVIEPLRRLAMWGMPIFFGLFAGFAAAGNWETVWLWFTGGATGEVDPQFGMDTGFYLFAMPFYSILLAFVSAVILLSLIVTALVSYLYGSVRIGQGELRISKPARIQLAVLAGLYLLVQAASLWLDRYKTLVTEEDRITGAAYTSVNATIPGMAILAILAALVAILFFVTAIIGRWRFPLVATGLLIVASLVVGIGYPWVVETFQVKPNQNSFQAEFYQRNIDGTKSAYDIADLEVTPFKAETTAEAGQLRNDAETTASIRILDPSIISPTVQQLEQFRNYYQFQETLDVDRYNIDGETQDTVVAVRELNVDKLGDSNSWNNRTAVYTHGYGLVAAAGNQRTSEGEPVFLERGIPSSGFLTESEEYEPRVYFGEDSPLYSIVGAPEGTDPVEIDYPRGQDGANETKNTFEGDGGPSVGNTLNKLLYALKFQEAEILFSDLVNDDSQILYDRDPISRVQKVAPYLELDSDPYPSVVDGKVVWIVDGYTTSSTYPYSTSVSLQDAIADSNTAAPNFAIDDINYIRNSVKATVDAYDGSVTLYAWDAEDPILKAWEKVYPATVEPISEMSADLMSHVRYPTDLFKVQREILGVYHVDTAGSFAQQDNRWQTPNDPRNDNQLQPPYYLSMQMPGQDAPRFSMFSTFIPASSQGTTSRNVLMGYLAVDSDAGATAGEKADGYGQLRMLEIDADTTVPGPGQVQNTFDSDTTIADKLNVLTLGKSEVKYGNLLTLPVGGGLLYVQPVYVQSSEGTQLPLLQKVLVTFGDSIAFEDTLTAALDVIFGGDSGASGGDEEVEPVDPGDGTTPPDEGTTPPDDGTTVPPTDSDARAAALADAQTALTDREAALKAGDLTAFAEADKRLTAAITDLLALEAAE</sequence>
<organism evidence="7 8">
    <name type="scientific">Microbacterium murale</name>
    <dbReference type="NCBI Taxonomy" id="1081040"/>
    <lineage>
        <taxon>Bacteria</taxon>
        <taxon>Bacillati</taxon>
        <taxon>Actinomycetota</taxon>
        <taxon>Actinomycetes</taxon>
        <taxon>Micrococcales</taxon>
        <taxon>Microbacteriaceae</taxon>
        <taxon>Microbacterium</taxon>
    </lineage>
</organism>
<evidence type="ECO:0000256" key="3">
    <source>
        <dbReference type="ARBA" id="ARBA00022989"/>
    </source>
</evidence>
<evidence type="ECO:0000256" key="1">
    <source>
        <dbReference type="ARBA" id="ARBA00022475"/>
    </source>
</evidence>
<evidence type="ECO:0000256" key="5">
    <source>
        <dbReference type="HAMAP-Rule" id="MF_01600"/>
    </source>
</evidence>
<dbReference type="RefSeq" id="WP_188435930.1">
    <property type="nucleotide sequence ID" value="NZ_BMCM01000002.1"/>
</dbReference>
<feature type="transmembrane region" description="Helical" evidence="5">
    <location>
        <begin position="18"/>
        <end position="39"/>
    </location>
</feature>
<dbReference type="HAMAP" id="MF_01600">
    <property type="entry name" value="UPF0182"/>
    <property type="match status" value="1"/>
</dbReference>
<gene>
    <name evidence="7" type="ORF">GCM10007269_14570</name>
</gene>
<comment type="subcellular location">
    <subcellularLocation>
        <location evidence="5">Cell membrane</location>
        <topology evidence="5">Multi-pass membrane protein</topology>
    </subcellularLocation>
</comment>
<comment type="similarity">
    <text evidence="5">Belongs to the UPF0182 family.</text>
</comment>
<evidence type="ECO:0000256" key="4">
    <source>
        <dbReference type="ARBA" id="ARBA00023136"/>
    </source>
</evidence>
<keyword evidence="8" id="KW-1185">Reference proteome</keyword>
<feature type="transmembrane region" description="Helical" evidence="5">
    <location>
        <begin position="164"/>
        <end position="190"/>
    </location>
</feature>
<dbReference type="Pfam" id="PF03699">
    <property type="entry name" value="UPF0182"/>
    <property type="match status" value="1"/>
</dbReference>
<dbReference type="InterPro" id="IPR005372">
    <property type="entry name" value="UPF0182"/>
</dbReference>
<feature type="transmembrane region" description="Helical" evidence="5">
    <location>
        <begin position="255"/>
        <end position="275"/>
    </location>
</feature>
<name>A0ABQ1RN56_9MICO</name>
<feature type="compositionally biased region" description="Low complexity" evidence="6">
    <location>
        <begin position="899"/>
        <end position="924"/>
    </location>
</feature>
<accession>A0ABQ1RN56</accession>
<feature type="transmembrane region" description="Helical" evidence="5">
    <location>
        <begin position="210"/>
        <end position="227"/>
    </location>
</feature>
<dbReference type="PANTHER" id="PTHR39344">
    <property type="entry name" value="UPF0182 PROTEIN SLL1060"/>
    <property type="match status" value="1"/>
</dbReference>
<dbReference type="PANTHER" id="PTHR39344:SF1">
    <property type="entry name" value="UPF0182 PROTEIN SLL1060"/>
    <property type="match status" value="1"/>
</dbReference>
<evidence type="ECO:0000313" key="7">
    <source>
        <dbReference type="EMBL" id="GGD72554.1"/>
    </source>
</evidence>
<feature type="transmembrane region" description="Helical" evidence="5">
    <location>
        <begin position="282"/>
        <end position="302"/>
    </location>
</feature>
<feature type="transmembrane region" description="Helical" evidence="5">
    <location>
        <begin position="59"/>
        <end position="85"/>
    </location>
</feature>
<keyword evidence="4 5" id="KW-0472">Membrane</keyword>
<protein>
    <recommendedName>
        <fullName evidence="5">UPF0182 protein GCM10007269_14570</fullName>
    </recommendedName>
</protein>
<dbReference type="Proteomes" id="UP000629365">
    <property type="component" value="Unassembled WGS sequence"/>
</dbReference>
<dbReference type="EMBL" id="BMCM01000002">
    <property type="protein sequence ID" value="GGD72554.1"/>
    <property type="molecule type" value="Genomic_DNA"/>
</dbReference>
<keyword evidence="1 5" id="KW-1003">Cell membrane</keyword>
<evidence type="ECO:0000256" key="2">
    <source>
        <dbReference type="ARBA" id="ARBA00022692"/>
    </source>
</evidence>
<reference evidence="8" key="1">
    <citation type="journal article" date="2019" name="Int. J. Syst. Evol. Microbiol.">
        <title>The Global Catalogue of Microorganisms (GCM) 10K type strain sequencing project: providing services to taxonomists for standard genome sequencing and annotation.</title>
        <authorList>
            <consortium name="The Broad Institute Genomics Platform"/>
            <consortium name="The Broad Institute Genome Sequencing Center for Infectious Disease"/>
            <person name="Wu L."/>
            <person name="Ma J."/>
        </authorList>
    </citation>
    <scope>NUCLEOTIDE SEQUENCE [LARGE SCALE GENOMIC DNA]</scope>
    <source>
        <strain evidence="8">CCM 7640</strain>
    </source>
</reference>
<proteinExistence type="inferred from homology"/>